<organism evidence="1">
    <name type="scientific">marine sediment metagenome</name>
    <dbReference type="NCBI Taxonomy" id="412755"/>
    <lineage>
        <taxon>unclassified sequences</taxon>
        <taxon>metagenomes</taxon>
        <taxon>ecological metagenomes</taxon>
    </lineage>
</organism>
<evidence type="ECO:0000313" key="1">
    <source>
        <dbReference type="EMBL" id="GAH30267.1"/>
    </source>
</evidence>
<gene>
    <name evidence="1" type="ORF">S03H2_03338</name>
</gene>
<proteinExistence type="predicted"/>
<reference evidence="1" key="1">
    <citation type="journal article" date="2014" name="Front. Microbiol.">
        <title>High frequency of phylogenetically diverse reductive dehalogenase-homologous genes in deep subseafloor sedimentary metagenomes.</title>
        <authorList>
            <person name="Kawai M."/>
            <person name="Futagami T."/>
            <person name="Toyoda A."/>
            <person name="Takaki Y."/>
            <person name="Nishi S."/>
            <person name="Hori S."/>
            <person name="Arai W."/>
            <person name="Tsubouchi T."/>
            <person name="Morono Y."/>
            <person name="Uchiyama I."/>
            <person name="Ito T."/>
            <person name="Fujiyama A."/>
            <person name="Inagaki F."/>
            <person name="Takami H."/>
        </authorList>
    </citation>
    <scope>NUCLEOTIDE SEQUENCE</scope>
    <source>
        <strain evidence="1">Expedition CK06-06</strain>
    </source>
</reference>
<name>X1ECC6_9ZZZZ</name>
<comment type="caution">
    <text evidence="1">The sequence shown here is derived from an EMBL/GenBank/DDBJ whole genome shotgun (WGS) entry which is preliminary data.</text>
</comment>
<protein>
    <submittedName>
        <fullName evidence="1">Uncharacterized protein</fullName>
    </submittedName>
</protein>
<dbReference type="AlphaFoldDB" id="X1ECC6"/>
<sequence>MKIAVDELQKKNLTLLLTNLQQKILDCYELEEKAFQKSDYLIK</sequence>
<dbReference type="EMBL" id="BARU01001226">
    <property type="protein sequence ID" value="GAH30267.1"/>
    <property type="molecule type" value="Genomic_DNA"/>
</dbReference>
<accession>X1ECC6</accession>